<evidence type="ECO:0000313" key="2">
    <source>
        <dbReference type="Proteomes" id="UP001224477"/>
    </source>
</evidence>
<dbReference type="Proteomes" id="UP001224477">
    <property type="component" value="Unassembled WGS sequence"/>
</dbReference>
<proteinExistence type="predicted"/>
<accession>A0ABU1CQ62</accession>
<name>A0ABU1CQ62_9PSED</name>
<comment type="caution">
    <text evidence="1">The sequence shown here is derived from an EMBL/GenBank/DDBJ whole genome shotgun (WGS) entry which is preliminary data.</text>
</comment>
<dbReference type="RefSeq" id="WP_309254792.1">
    <property type="nucleotide sequence ID" value="NZ_JAVGXC010000008.1"/>
</dbReference>
<keyword evidence="2" id="KW-1185">Reference proteome</keyword>
<reference evidence="1 2" key="1">
    <citation type="journal article" date="2023" name="Microbiol. Resour. Announc.">
        <title>Whole-genome sequence of Pseudomonas yamanorum OLsAu1 isolated from the edible ectomycorrhizal mushroom Lactarius sp. section Deliciosi.</title>
        <authorList>
            <person name="Ramirez-Mendoza R."/>
            <person name="Angeles-Argaiz R.E."/>
            <person name="Hernandez-Oaxaca D."/>
            <person name="Aguirre-Beltran L."/>
            <person name="Almaraz-Suarez J."/>
            <person name="Perez-Moreno J."/>
        </authorList>
    </citation>
    <scope>NUCLEOTIDE SEQUENCE [LARGE SCALE GENOMIC DNA]</scope>
    <source>
        <strain evidence="1 2">OLsAu1</strain>
    </source>
</reference>
<evidence type="ECO:0000313" key="1">
    <source>
        <dbReference type="EMBL" id="MDR0189412.1"/>
    </source>
</evidence>
<protein>
    <submittedName>
        <fullName evidence="1">Uncharacterized protein</fullName>
    </submittedName>
</protein>
<dbReference type="EMBL" id="JAVGXC010000008">
    <property type="protein sequence ID" value="MDR0189412.1"/>
    <property type="molecule type" value="Genomic_DNA"/>
</dbReference>
<organism evidence="1 2">
    <name type="scientific">Pseudomonas yamanorum</name>
    <dbReference type="NCBI Taxonomy" id="515393"/>
    <lineage>
        <taxon>Bacteria</taxon>
        <taxon>Pseudomonadati</taxon>
        <taxon>Pseudomonadota</taxon>
        <taxon>Gammaproteobacteria</taxon>
        <taxon>Pseudomonadales</taxon>
        <taxon>Pseudomonadaceae</taxon>
        <taxon>Pseudomonas</taxon>
    </lineage>
</organism>
<sequence length="62" mass="7045">MGHSADYQTELYSQQLERLVRILSDQGENLLGVGLKELASSAFEQAERLKLVNIHLKNMMAR</sequence>
<gene>
    <name evidence="1" type="ORF">RCO22_10725</name>
</gene>